<gene>
    <name evidence="2" type="ORF">PAPOLLO_LOCUS5651</name>
</gene>
<feature type="region of interest" description="Disordered" evidence="1">
    <location>
        <begin position="92"/>
        <end position="121"/>
    </location>
</feature>
<organism evidence="2 3">
    <name type="scientific">Parnassius apollo</name>
    <name type="common">Apollo butterfly</name>
    <name type="synonym">Papilio apollo</name>
    <dbReference type="NCBI Taxonomy" id="110799"/>
    <lineage>
        <taxon>Eukaryota</taxon>
        <taxon>Metazoa</taxon>
        <taxon>Ecdysozoa</taxon>
        <taxon>Arthropoda</taxon>
        <taxon>Hexapoda</taxon>
        <taxon>Insecta</taxon>
        <taxon>Pterygota</taxon>
        <taxon>Neoptera</taxon>
        <taxon>Endopterygota</taxon>
        <taxon>Lepidoptera</taxon>
        <taxon>Glossata</taxon>
        <taxon>Ditrysia</taxon>
        <taxon>Papilionoidea</taxon>
        <taxon>Papilionidae</taxon>
        <taxon>Parnassiinae</taxon>
        <taxon>Parnassini</taxon>
        <taxon>Parnassius</taxon>
        <taxon>Parnassius</taxon>
    </lineage>
</organism>
<keyword evidence="3" id="KW-1185">Reference proteome</keyword>
<dbReference type="AlphaFoldDB" id="A0A8S3WFQ3"/>
<feature type="compositionally biased region" description="Basic and acidic residues" evidence="1">
    <location>
        <begin position="110"/>
        <end position="121"/>
    </location>
</feature>
<sequence length="328" mass="36806">MSGTPAITTQSLSTEIIEPRRLYILFSRMDSSNSDMTAIKVTDIQYPDPISLDSIISAAKNYLVNPVLSAVLGFITGGPTGAVVAGASHVISQERPGSDSTPGCGEGGLGEDKNEGGGDRGCWRPITAEKTRMKYSTSVRGGALPAPFQPVYSSILDSGILDVIDEPQDLRVRPSGLDRLKRLRGGVQKDWPIPPEVSCLWPLYFYYTRLKKIGQWQSAKDLRYILGVIRARWNHRKTRCVPEYMDDFFRINLKAISGFCFPKIFSEGLYQLGPVRYRCVRCRILMHLHLRNQFNQDLCRLHQRTRSTMLGNPDRKTLLPEPGPKEIF</sequence>
<proteinExistence type="predicted"/>
<name>A0A8S3WFQ3_PARAO</name>
<accession>A0A8S3WFQ3</accession>
<evidence type="ECO:0000313" key="2">
    <source>
        <dbReference type="EMBL" id="CAG4957160.1"/>
    </source>
</evidence>
<comment type="caution">
    <text evidence="2">The sequence shown here is derived from an EMBL/GenBank/DDBJ whole genome shotgun (WGS) entry which is preliminary data.</text>
</comment>
<dbReference type="OrthoDB" id="6783237at2759"/>
<evidence type="ECO:0000256" key="1">
    <source>
        <dbReference type="SAM" id="MobiDB-lite"/>
    </source>
</evidence>
<protein>
    <submittedName>
        <fullName evidence="2">(apollo) hypothetical protein</fullName>
    </submittedName>
</protein>
<dbReference type="EMBL" id="CAJQZP010000341">
    <property type="protein sequence ID" value="CAG4957160.1"/>
    <property type="molecule type" value="Genomic_DNA"/>
</dbReference>
<dbReference type="Proteomes" id="UP000691718">
    <property type="component" value="Unassembled WGS sequence"/>
</dbReference>
<reference evidence="2" key="1">
    <citation type="submission" date="2021-04" db="EMBL/GenBank/DDBJ databases">
        <authorList>
            <person name="Tunstrom K."/>
        </authorList>
    </citation>
    <scope>NUCLEOTIDE SEQUENCE</scope>
</reference>
<evidence type="ECO:0000313" key="3">
    <source>
        <dbReference type="Proteomes" id="UP000691718"/>
    </source>
</evidence>